<accession>A0A1W1BHW5</accession>
<organism evidence="4">
    <name type="scientific">hydrothermal vent metagenome</name>
    <dbReference type="NCBI Taxonomy" id="652676"/>
    <lineage>
        <taxon>unclassified sequences</taxon>
        <taxon>metagenomes</taxon>
        <taxon>ecological metagenomes</taxon>
    </lineage>
</organism>
<gene>
    <name evidence="4" type="ORF">MNB_SV-12-655</name>
</gene>
<reference evidence="4" key="1">
    <citation type="submission" date="2016-10" db="EMBL/GenBank/DDBJ databases">
        <authorList>
            <person name="de Groot N.N."/>
        </authorList>
    </citation>
    <scope>NUCLEOTIDE SEQUENCE</scope>
</reference>
<dbReference type="AlphaFoldDB" id="A0A1W1BHW5"/>
<keyword evidence="3" id="KW-0812">Transmembrane</keyword>
<keyword evidence="3" id="KW-1133">Transmembrane helix</keyword>
<sequence>MKFSELLERESLESISAKTNISIGILNSLKDSDFGTLTRVRTLGFLSILKREYEVPFDDLESSIKNYFEQNGDIVDNDTEPILVSIDKTKRDTGLLKWIIILVLLGGLWYLYNSDKLGGNLSNNTEKKENQLNDNEALKSNVSEEKAKDNIIIKDAENENGTKVEIQTAEATKVTENNKTNKSLNSENRVIGSSKAKVEENNTVKVSTPKKSKDIESTETATQESIDEEETINKDDTTVDEDKKAKIIYNVTVNPRVNLWFGFINLDTKTRKEFMTTESTPIDVGEQRWILMTGHGRVTIASDSNTLEINDRIKHYFYIDSSELREIDRAEFKELNGGKGW</sequence>
<evidence type="ECO:0000256" key="3">
    <source>
        <dbReference type="SAM" id="Phobius"/>
    </source>
</evidence>
<feature type="transmembrane region" description="Helical" evidence="3">
    <location>
        <begin position="95"/>
        <end position="112"/>
    </location>
</feature>
<evidence type="ECO:0000313" key="4">
    <source>
        <dbReference type="EMBL" id="SFV53106.1"/>
    </source>
</evidence>
<evidence type="ECO:0000256" key="2">
    <source>
        <dbReference type="SAM" id="MobiDB-lite"/>
    </source>
</evidence>
<name>A0A1W1BHW5_9ZZZZ</name>
<evidence type="ECO:0000256" key="1">
    <source>
        <dbReference type="SAM" id="Coils"/>
    </source>
</evidence>
<proteinExistence type="predicted"/>
<feature type="coiled-coil region" evidence="1">
    <location>
        <begin position="121"/>
        <end position="148"/>
    </location>
</feature>
<protein>
    <submittedName>
        <fullName evidence="4">Membrane protein</fullName>
    </submittedName>
</protein>
<dbReference type="EMBL" id="FPHE01000039">
    <property type="protein sequence ID" value="SFV53106.1"/>
    <property type="molecule type" value="Genomic_DNA"/>
</dbReference>
<feature type="compositionally biased region" description="Polar residues" evidence="2">
    <location>
        <begin position="175"/>
        <end position="188"/>
    </location>
</feature>
<keyword evidence="1" id="KW-0175">Coiled coil</keyword>
<feature type="region of interest" description="Disordered" evidence="2">
    <location>
        <begin position="175"/>
        <end position="227"/>
    </location>
</feature>
<keyword evidence="3" id="KW-0472">Membrane</keyword>